<dbReference type="AlphaFoldDB" id="A0A0W8D753"/>
<organism evidence="2 3">
    <name type="scientific">Phytophthora nicotianae</name>
    <name type="common">Potato buckeye rot agent</name>
    <name type="synonym">Phytophthora parasitica</name>
    <dbReference type="NCBI Taxonomy" id="4792"/>
    <lineage>
        <taxon>Eukaryota</taxon>
        <taxon>Sar</taxon>
        <taxon>Stramenopiles</taxon>
        <taxon>Oomycota</taxon>
        <taxon>Peronosporomycetes</taxon>
        <taxon>Peronosporales</taxon>
        <taxon>Peronosporaceae</taxon>
        <taxon>Phytophthora</taxon>
    </lineage>
</organism>
<gene>
    <name evidence="2" type="ORF">AM588_10003500</name>
</gene>
<feature type="region of interest" description="Disordered" evidence="1">
    <location>
        <begin position="214"/>
        <end position="266"/>
    </location>
</feature>
<dbReference type="Proteomes" id="UP000054636">
    <property type="component" value="Unassembled WGS sequence"/>
</dbReference>
<dbReference type="EMBL" id="LNFP01000500">
    <property type="protein sequence ID" value="KUF92160.1"/>
    <property type="molecule type" value="Genomic_DNA"/>
</dbReference>
<accession>A0A0W8D753</accession>
<evidence type="ECO:0000256" key="1">
    <source>
        <dbReference type="SAM" id="MobiDB-lite"/>
    </source>
</evidence>
<proteinExistence type="predicted"/>
<evidence type="ECO:0000313" key="2">
    <source>
        <dbReference type="EMBL" id="KUF92160.1"/>
    </source>
</evidence>
<feature type="compositionally biased region" description="Basic and acidic residues" evidence="1">
    <location>
        <begin position="1"/>
        <end position="13"/>
    </location>
</feature>
<feature type="region of interest" description="Disordered" evidence="1">
    <location>
        <begin position="1"/>
        <end position="47"/>
    </location>
</feature>
<sequence length="266" mass="30311">MISTSRVDEDGRAQRRTGGPGGSAQTIPSRRRAVSRKSSPIDRARETLGEETVRQLQQTYRSLDSTWSEHDQAEGMVLSLSRQGVADAQIRAIFGVGGSMIQRLKGVIKNGIDTLHTRHRGTTPKHAFSEDDISFFISSCADWELEDGFPCSHRRPRQYFVEPKITWKLLWERYKKKAEDAERRVIQYCRWTQYVHLHYSGVRLSRTKEDFCEETTSDATKGQDRVTTRKAAPGAQPPAKKPVKRPQKVQPGLRIHLYSVSSNQDK</sequence>
<comment type="caution">
    <text evidence="2">The sequence shown here is derived from an EMBL/GenBank/DDBJ whole genome shotgun (WGS) entry which is preliminary data.</text>
</comment>
<reference evidence="2 3" key="1">
    <citation type="submission" date="2015-11" db="EMBL/GenBank/DDBJ databases">
        <title>Genomes and virulence difference between two physiological races of Phytophthora nicotianae.</title>
        <authorList>
            <person name="Liu H."/>
            <person name="Ma X."/>
            <person name="Yu H."/>
            <person name="Fang D."/>
            <person name="Li Y."/>
            <person name="Wang X."/>
            <person name="Wang W."/>
            <person name="Dong Y."/>
            <person name="Xiao B."/>
        </authorList>
    </citation>
    <scope>NUCLEOTIDE SEQUENCE [LARGE SCALE GENOMIC DNA]</scope>
    <source>
        <strain evidence="3">race 1</strain>
    </source>
</reference>
<name>A0A0W8D753_PHYNI</name>
<protein>
    <submittedName>
        <fullName evidence="2">Uncharacterized protein</fullName>
    </submittedName>
</protein>
<evidence type="ECO:0000313" key="3">
    <source>
        <dbReference type="Proteomes" id="UP000054636"/>
    </source>
</evidence>